<dbReference type="KEGG" id="mbd:MEBOL_005124"/>
<gene>
    <name evidence="1" type="ORF">MEBOL_005124</name>
</gene>
<sequence length="83" mass="9202">MAAVKIAMDDFMPPGTRVKGDNEQLAQCLSRWDTYDVSVLQPSEELFFIRFFPVTSRCGLDVMVLDAGAVYAVDSKGRILAVQ</sequence>
<proteinExistence type="predicted"/>
<dbReference type="AlphaFoldDB" id="A0A250IKE5"/>
<keyword evidence="2" id="KW-1185">Reference proteome</keyword>
<accession>A0A250IKE5</accession>
<evidence type="ECO:0000313" key="1">
    <source>
        <dbReference type="EMBL" id="ATB31661.1"/>
    </source>
</evidence>
<name>A0A250IKE5_9BACT</name>
<organism evidence="1 2">
    <name type="scientific">Melittangium boletus DSM 14713</name>
    <dbReference type="NCBI Taxonomy" id="1294270"/>
    <lineage>
        <taxon>Bacteria</taxon>
        <taxon>Pseudomonadati</taxon>
        <taxon>Myxococcota</taxon>
        <taxon>Myxococcia</taxon>
        <taxon>Myxococcales</taxon>
        <taxon>Cystobacterineae</taxon>
        <taxon>Archangiaceae</taxon>
        <taxon>Melittangium</taxon>
    </lineage>
</organism>
<dbReference type="Proteomes" id="UP000217289">
    <property type="component" value="Chromosome"/>
</dbReference>
<protein>
    <submittedName>
        <fullName evidence="1">Uncharacterized protein</fullName>
    </submittedName>
</protein>
<reference evidence="1 2" key="1">
    <citation type="submission" date="2017-06" db="EMBL/GenBank/DDBJ databases">
        <authorList>
            <person name="Kim H.J."/>
            <person name="Triplett B.A."/>
        </authorList>
    </citation>
    <scope>NUCLEOTIDE SEQUENCE [LARGE SCALE GENOMIC DNA]</scope>
    <source>
        <strain evidence="1 2">DSM 14713</strain>
    </source>
</reference>
<evidence type="ECO:0000313" key="2">
    <source>
        <dbReference type="Proteomes" id="UP000217289"/>
    </source>
</evidence>
<dbReference type="EMBL" id="CP022163">
    <property type="protein sequence ID" value="ATB31661.1"/>
    <property type="molecule type" value="Genomic_DNA"/>
</dbReference>